<protein>
    <submittedName>
        <fullName evidence="2">Uncharacterized protein</fullName>
    </submittedName>
</protein>
<proteinExistence type="predicted"/>
<dbReference type="InParanoid" id="A0A067PRG2"/>
<gene>
    <name evidence="2" type="ORF">JAAARDRAFT_197006</name>
</gene>
<feature type="compositionally biased region" description="Acidic residues" evidence="1">
    <location>
        <begin position="77"/>
        <end position="86"/>
    </location>
</feature>
<keyword evidence="3" id="KW-1185">Reference proteome</keyword>
<organism evidence="2 3">
    <name type="scientific">Jaapia argillacea MUCL 33604</name>
    <dbReference type="NCBI Taxonomy" id="933084"/>
    <lineage>
        <taxon>Eukaryota</taxon>
        <taxon>Fungi</taxon>
        <taxon>Dikarya</taxon>
        <taxon>Basidiomycota</taxon>
        <taxon>Agaricomycotina</taxon>
        <taxon>Agaricomycetes</taxon>
        <taxon>Agaricomycetidae</taxon>
        <taxon>Jaapiales</taxon>
        <taxon>Jaapiaceae</taxon>
        <taxon>Jaapia</taxon>
    </lineage>
</organism>
<sequence>MWRCGFPFLEPVQGHWIVQSHLLLRSRRRYELEASEGTFTEVSDTTSVDVRFSAPRSLSPEPRRRQPRKSFTFGLPSDDEDYDSSDESQASGSSSSSSSASAEYETDSEVAGISRRPARGRSAAEQRYIEDTIASIRLRTRHKDPYEEWQKQLKHDSLLSLARRLHVENKLPSEPSATPSKPKPRKSAKNDWQPSTGNKWKRSNLGYHPLSSSGKRKRTNYVKVGSYEINDYGNE</sequence>
<evidence type="ECO:0000313" key="2">
    <source>
        <dbReference type="EMBL" id="KDQ53897.1"/>
    </source>
</evidence>
<evidence type="ECO:0000313" key="3">
    <source>
        <dbReference type="Proteomes" id="UP000027265"/>
    </source>
</evidence>
<evidence type="ECO:0000256" key="1">
    <source>
        <dbReference type="SAM" id="MobiDB-lite"/>
    </source>
</evidence>
<dbReference type="Proteomes" id="UP000027265">
    <property type="component" value="Unassembled WGS sequence"/>
</dbReference>
<feature type="region of interest" description="Disordered" evidence="1">
    <location>
        <begin position="166"/>
        <end position="235"/>
    </location>
</feature>
<dbReference type="EMBL" id="KL197731">
    <property type="protein sequence ID" value="KDQ53897.1"/>
    <property type="molecule type" value="Genomic_DNA"/>
</dbReference>
<dbReference type="AlphaFoldDB" id="A0A067PRG2"/>
<dbReference type="STRING" id="933084.A0A067PRG2"/>
<reference evidence="3" key="1">
    <citation type="journal article" date="2014" name="Proc. Natl. Acad. Sci. U.S.A.">
        <title>Extensive sampling of basidiomycete genomes demonstrates inadequacy of the white-rot/brown-rot paradigm for wood decay fungi.</title>
        <authorList>
            <person name="Riley R."/>
            <person name="Salamov A.A."/>
            <person name="Brown D.W."/>
            <person name="Nagy L.G."/>
            <person name="Floudas D."/>
            <person name="Held B.W."/>
            <person name="Levasseur A."/>
            <person name="Lombard V."/>
            <person name="Morin E."/>
            <person name="Otillar R."/>
            <person name="Lindquist E.A."/>
            <person name="Sun H."/>
            <person name="LaButti K.M."/>
            <person name="Schmutz J."/>
            <person name="Jabbour D."/>
            <person name="Luo H."/>
            <person name="Baker S.E."/>
            <person name="Pisabarro A.G."/>
            <person name="Walton J.D."/>
            <person name="Blanchette R.A."/>
            <person name="Henrissat B."/>
            <person name="Martin F."/>
            <person name="Cullen D."/>
            <person name="Hibbett D.S."/>
            <person name="Grigoriev I.V."/>
        </authorList>
    </citation>
    <scope>NUCLEOTIDE SEQUENCE [LARGE SCALE GENOMIC DNA]</scope>
    <source>
        <strain evidence="3">MUCL 33604</strain>
    </source>
</reference>
<dbReference type="HOGENOM" id="CLU_1180368_0_0_1"/>
<feature type="region of interest" description="Disordered" evidence="1">
    <location>
        <begin position="44"/>
        <end position="128"/>
    </location>
</feature>
<name>A0A067PRG2_9AGAM</name>
<accession>A0A067PRG2</accession>
<feature type="compositionally biased region" description="Low complexity" evidence="1">
    <location>
        <begin position="87"/>
        <end position="103"/>
    </location>
</feature>